<dbReference type="AlphaFoldDB" id="A0AAD0HBU4"/>
<evidence type="ECO:0000313" key="1">
    <source>
        <dbReference type="EMBL" id="AVL47430.1"/>
    </source>
</evidence>
<name>A0AAD0HBU4_CAMJU</name>
<protein>
    <submittedName>
        <fullName evidence="1">Uncharacterized protein</fullName>
    </submittedName>
</protein>
<organism evidence="1 2">
    <name type="scientific">Campylobacter jejuni subsp. doylei</name>
    <dbReference type="NCBI Taxonomy" id="32021"/>
    <lineage>
        <taxon>Bacteria</taxon>
        <taxon>Pseudomonadati</taxon>
        <taxon>Campylobacterota</taxon>
        <taxon>Epsilonproteobacteria</taxon>
        <taxon>Campylobacterales</taxon>
        <taxon>Campylobacteraceae</taxon>
        <taxon>Campylobacter</taxon>
    </lineage>
</organism>
<dbReference type="Proteomes" id="UP000239717">
    <property type="component" value="Chromosome"/>
</dbReference>
<reference evidence="2" key="1">
    <citation type="submission" date="2018-03" db="EMBL/GenBank/DDBJ databases">
        <title>FDA dAtabase for Regulatory Grade micrObial Sequences (FDA-ARGOS): Supporting development and validation of Infectious Disease Dx tests.</title>
        <authorList>
            <person name="Kerrigan L."/>
            <person name="Tallon L."/>
            <person name="Sadzewicz L."/>
            <person name="Sengamalay N."/>
            <person name="Ott S."/>
            <person name="Godinez A."/>
            <person name="Nagaraj S."/>
            <person name="Vavikolanu K."/>
            <person name="Vyas G."/>
            <person name="Nadendla S."/>
            <person name="George J."/>
            <person name="Sichtig H."/>
        </authorList>
    </citation>
    <scope>NUCLEOTIDE SEQUENCE [LARGE SCALE GENOMIC DNA]</scope>
    <source>
        <strain evidence="2">FDAARGOS_295</strain>
    </source>
</reference>
<gene>
    <name evidence="1" type="ORF">CEP74_06515</name>
</gene>
<accession>A0AAD0HBU4</accession>
<dbReference type="EMBL" id="CP027403">
    <property type="protein sequence ID" value="AVL47430.1"/>
    <property type="molecule type" value="Genomic_DNA"/>
</dbReference>
<evidence type="ECO:0000313" key="2">
    <source>
        <dbReference type="Proteomes" id="UP000239717"/>
    </source>
</evidence>
<proteinExistence type="predicted"/>
<sequence>MKITEFGKDIGIIFDNGNTLCDYHEQECYEYNYADWCQLKKSALNYDFNEETFKIIPNYYGFKFGDKNRTFSMPCYYGDYITIFYRDKYNNVLSKIDIKGE</sequence>